<proteinExistence type="predicted"/>
<dbReference type="Proteomes" id="UP000059680">
    <property type="component" value="Chromosome 10"/>
</dbReference>
<reference evidence="2 3" key="2">
    <citation type="journal article" date="2013" name="Plant Cell Physiol.">
        <title>Rice Annotation Project Database (RAP-DB): an integrative and interactive database for rice genomics.</title>
        <authorList>
            <person name="Sakai H."/>
            <person name="Lee S.S."/>
            <person name="Tanaka T."/>
            <person name="Numa H."/>
            <person name="Kim J."/>
            <person name="Kawahara Y."/>
            <person name="Wakimoto H."/>
            <person name="Yang C.C."/>
            <person name="Iwamoto M."/>
            <person name="Abe T."/>
            <person name="Yamada Y."/>
            <person name="Muto A."/>
            <person name="Inokuchi H."/>
            <person name="Ikemura T."/>
            <person name="Matsumoto T."/>
            <person name="Sasaki T."/>
            <person name="Itoh T."/>
        </authorList>
    </citation>
    <scope>NUCLEOTIDE SEQUENCE [LARGE SCALE GENOMIC DNA]</scope>
    <source>
        <strain evidence="3">cv. Nipponbare</strain>
    </source>
</reference>
<accession>A0A0P0XSR3</accession>
<dbReference type="EMBL" id="AP014966">
    <property type="protein sequence ID" value="BAT10288.1"/>
    <property type="molecule type" value="Genomic_DNA"/>
</dbReference>
<reference evidence="3" key="1">
    <citation type="journal article" date="2005" name="Nature">
        <title>The map-based sequence of the rice genome.</title>
        <authorList>
            <consortium name="International rice genome sequencing project (IRGSP)"/>
            <person name="Matsumoto T."/>
            <person name="Wu J."/>
            <person name="Kanamori H."/>
            <person name="Katayose Y."/>
            <person name="Fujisawa M."/>
            <person name="Namiki N."/>
            <person name="Mizuno H."/>
            <person name="Yamamoto K."/>
            <person name="Antonio B.A."/>
            <person name="Baba T."/>
            <person name="Sakata K."/>
            <person name="Nagamura Y."/>
            <person name="Aoki H."/>
            <person name="Arikawa K."/>
            <person name="Arita K."/>
            <person name="Bito T."/>
            <person name="Chiden Y."/>
            <person name="Fujitsuka N."/>
            <person name="Fukunaka R."/>
            <person name="Hamada M."/>
            <person name="Harada C."/>
            <person name="Hayashi A."/>
            <person name="Hijishita S."/>
            <person name="Honda M."/>
            <person name="Hosokawa S."/>
            <person name="Ichikawa Y."/>
            <person name="Idonuma A."/>
            <person name="Iijima M."/>
            <person name="Ikeda M."/>
            <person name="Ikeno M."/>
            <person name="Ito K."/>
            <person name="Ito S."/>
            <person name="Ito T."/>
            <person name="Ito Y."/>
            <person name="Ito Y."/>
            <person name="Iwabuchi A."/>
            <person name="Kamiya K."/>
            <person name="Karasawa W."/>
            <person name="Kurita K."/>
            <person name="Katagiri S."/>
            <person name="Kikuta A."/>
            <person name="Kobayashi H."/>
            <person name="Kobayashi N."/>
            <person name="Machita K."/>
            <person name="Maehara T."/>
            <person name="Masukawa M."/>
            <person name="Mizubayashi T."/>
            <person name="Mukai Y."/>
            <person name="Nagasaki H."/>
            <person name="Nagata Y."/>
            <person name="Naito S."/>
            <person name="Nakashima M."/>
            <person name="Nakama Y."/>
            <person name="Nakamichi Y."/>
            <person name="Nakamura M."/>
            <person name="Meguro A."/>
            <person name="Negishi M."/>
            <person name="Ohta I."/>
            <person name="Ohta T."/>
            <person name="Okamoto M."/>
            <person name="Ono N."/>
            <person name="Saji S."/>
            <person name="Sakaguchi M."/>
            <person name="Sakai K."/>
            <person name="Shibata M."/>
            <person name="Shimokawa T."/>
            <person name="Song J."/>
            <person name="Takazaki Y."/>
            <person name="Terasawa K."/>
            <person name="Tsugane M."/>
            <person name="Tsuji K."/>
            <person name="Ueda S."/>
            <person name="Waki K."/>
            <person name="Yamagata H."/>
            <person name="Yamamoto M."/>
            <person name="Yamamoto S."/>
            <person name="Yamane H."/>
            <person name="Yoshiki S."/>
            <person name="Yoshihara R."/>
            <person name="Yukawa K."/>
            <person name="Zhong H."/>
            <person name="Yano M."/>
            <person name="Yuan Q."/>
            <person name="Ouyang S."/>
            <person name="Liu J."/>
            <person name="Jones K.M."/>
            <person name="Gansberger K."/>
            <person name="Moffat K."/>
            <person name="Hill J."/>
            <person name="Bera J."/>
            <person name="Fadrosh D."/>
            <person name="Jin S."/>
            <person name="Johri S."/>
            <person name="Kim M."/>
            <person name="Overton L."/>
            <person name="Reardon M."/>
            <person name="Tsitrin T."/>
            <person name="Vuong H."/>
            <person name="Weaver B."/>
            <person name="Ciecko A."/>
            <person name="Tallon L."/>
            <person name="Jackson J."/>
            <person name="Pai G."/>
            <person name="Aken S.V."/>
            <person name="Utterback T."/>
            <person name="Reidmuller S."/>
            <person name="Feldblyum T."/>
            <person name="Hsiao J."/>
            <person name="Zismann V."/>
            <person name="Iobst S."/>
            <person name="de Vazeille A.R."/>
            <person name="Buell C.R."/>
            <person name="Ying K."/>
            <person name="Li Y."/>
            <person name="Lu T."/>
            <person name="Huang Y."/>
            <person name="Zhao Q."/>
            <person name="Feng Q."/>
            <person name="Zhang L."/>
            <person name="Zhu J."/>
            <person name="Weng Q."/>
            <person name="Mu J."/>
            <person name="Lu Y."/>
            <person name="Fan D."/>
            <person name="Liu Y."/>
            <person name="Guan J."/>
            <person name="Zhang Y."/>
            <person name="Yu S."/>
            <person name="Liu X."/>
            <person name="Zhang Y."/>
            <person name="Hong G."/>
            <person name="Han B."/>
            <person name="Choisne N."/>
            <person name="Demange N."/>
            <person name="Orjeda G."/>
            <person name="Samain S."/>
            <person name="Cattolico L."/>
            <person name="Pelletier E."/>
            <person name="Couloux A."/>
            <person name="Segurens B."/>
            <person name="Wincker P."/>
            <person name="D'Hont A."/>
            <person name="Scarpelli C."/>
            <person name="Weissenbach J."/>
            <person name="Salanoubat M."/>
            <person name="Quetier F."/>
            <person name="Yu Y."/>
            <person name="Kim H.R."/>
            <person name="Rambo T."/>
            <person name="Currie J."/>
            <person name="Collura K."/>
            <person name="Luo M."/>
            <person name="Yang T."/>
            <person name="Ammiraju J.S.S."/>
            <person name="Engler F."/>
            <person name="Soderlund C."/>
            <person name="Wing R.A."/>
            <person name="Palmer L.E."/>
            <person name="de la Bastide M."/>
            <person name="Spiegel L."/>
            <person name="Nascimento L."/>
            <person name="Zutavern T."/>
            <person name="O'Shaughnessy A."/>
            <person name="Dike S."/>
            <person name="Dedhia N."/>
            <person name="Preston R."/>
            <person name="Balija V."/>
            <person name="McCombie W.R."/>
            <person name="Chow T."/>
            <person name="Chen H."/>
            <person name="Chung M."/>
            <person name="Chen C."/>
            <person name="Shaw J."/>
            <person name="Wu H."/>
            <person name="Hsiao K."/>
            <person name="Chao Y."/>
            <person name="Chu M."/>
            <person name="Cheng C."/>
            <person name="Hour A."/>
            <person name="Lee P."/>
            <person name="Lin S."/>
            <person name="Lin Y."/>
            <person name="Liou J."/>
            <person name="Liu S."/>
            <person name="Hsing Y."/>
            <person name="Raghuvanshi S."/>
            <person name="Mohanty A."/>
            <person name="Bharti A.K."/>
            <person name="Gaur A."/>
            <person name="Gupta V."/>
            <person name="Kumar D."/>
            <person name="Ravi V."/>
            <person name="Vij S."/>
            <person name="Kapur A."/>
            <person name="Khurana P."/>
            <person name="Khurana P."/>
            <person name="Khurana J.P."/>
            <person name="Tyagi A.K."/>
            <person name="Gaikwad K."/>
            <person name="Singh A."/>
            <person name="Dalal V."/>
            <person name="Srivastava S."/>
            <person name="Dixit A."/>
            <person name="Pal A.K."/>
            <person name="Ghazi I.A."/>
            <person name="Yadav M."/>
            <person name="Pandit A."/>
            <person name="Bhargava A."/>
            <person name="Sureshbabu K."/>
            <person name="Batra K."/>
            <person name="Sharma T.R."/>
            <person name="Mohapatra T."/>
            <person name="Singh N.K."/>
            <person name="Messing J."/>
            <person name="Nelson A.B."/>
            <person name="Fuks G."/>
            <person name="Kavchok S."/>
            <person name="Keizer G."/>
            <person name="Linton E."/>
            <person name="Llaca V."/>
            <person name="Song R."/>
            <person name="Tanyolac B."/>
            <person name="Young S."/>
            <person name="Ho-Il K."/>
            <person name="Hahn J.H."/>
            <person name="Sangsakoo G."/>
            <person name="Vanavichit A."/>
            <person name="de Mattos Luiz.A.T."/>
            <person name="Zimmer P.D."/>
            <person name="Malone G."/>
            <person name="Dellagostin O."/>
            <person name="de Oliveira A.C."/>
            <person name="Bevan M."/>
            <person name="Bancroft I."/>
            <person name="Minx P."/>
            <person name="Cordum H."/>
            <person name="Wilson R."/>
            <person name="Cheng Z."/>
            <person name="Jin W."/>
            <person name="Jiang J."/>
            <person name="Leong S.A."/>
            <person name="Iwama H."/>
            <person name="Gojobori T."/>
            <person name="Itoh T."/>
            <person name="Niimura Y."/>
            <person name="Fujii Y."/>
            <person name="Habara T."/>
            <person name="Sakai H."/>
            <person name="Sato Y."/>
            <person name="Wilson G."/>
            <person name="Kumar K."/>
            <person name="McCouch S."/>
            <person name="Juretic N."/>
            <person name="Hoen D."/>
            <person name="Wright S."/>
            <person name="Bruskiewich R."/>
            <person name="Bureau T."/>
            <person name="Miyao A."/>
            <person name="Hirochika H."/>
            <person name="Nishikawa T."/>
            <person name="Kadowaki K."/>
            <person name="Sugiura M."/>
            <person name="Burr B."/>
            <person name="Sasaki T."/>
        </authorList>
    </citation>
    <scope>NUCLEOTIDE SEQUENCE [LARGE SCALE GENOMIC DNA]</scope>
    <source>
        <strain evidence="3">cv. Nipponbare</strain>
    </source>
</reference>
<gene>
    <name evidence="2" type="ordered locus">Os10g0233310</name>
    <name evidence="2" type="ORF">OSNPB_100233310</name>
</gene>
<evidence type="ECO:0000256" key="1">
    <source>
        <dbReference type="SAM" id="MobiDB-lite"/>
    </source>
</evidence>
<evidence type="ECO:0000313" key="3">
    <source>
        <dbReference type="Proteomes" id="UP000059680"/>
    </source>
</evidence>
<name>A0A0P0XSR3_ORYSJ</name>
<dbReference type="AlphaFoldDB" id="A0A0P0XSR3"/>
<organism evidence="2 3">
    <name type="scientific">Oryza sativa subsp. japonica</name>
    <name type="common">Rice</name>
    <dbReference type="NCBI Taxonomy" id="39947"/>
    <lineage>
        <taxon>Eukaryota</taxon>
        <taxon>Viridiplantae</taxon>
        <taxon>Streptophyta</taxon>
        <taxon>Embryophyta</taxon>
        <taxon>Tracheophyta</taxon>
        <taxon>Spermatophyta</taxon>
        <taxon>Magnoliopsida</taxon>
        <taxon>Liliopsida</taxon>
        <taxon>Poales</taxon>
        <taxon>Poaceae</taxon>
        <taxon>BOP clade</taxon>
        <taxon>Oryzoideae</taxon>
        <taxon>Oryzeae</taxon>
        <taxon>Oryzinae</taxon>
        <taxon>Oryza</taxon>
        <taxon>Oryza sativa</taxon>
    </lineage>
</organism>
<feature type="region of interest" description="Disordered" evidence="1">
    <location>
        <begin position="1"/>
        <end position="60"/>
    </location>
</feature>
<keyword evidence="3" id="KW-1185">Reference proteome</keyword>
<reference evidence="2 3" key="3">
    <citation type="journal article" date="2013" name="Rice">
        <title>Improvement of the Oryza sativa Nipponbare reference genome using next generation sequence and optical map data.</title>
        <authorList>
            <person name="Kawahara Y."/>
            <person name="de la Bastide M."/>
            <person name="Hamilton J.P."/>
            <person name="Kanamori H."/>
            <person name="McCombie W.R."/>
            <person name="Ouyang S."/>
            <person name="Schwartz D.C."/>
            <person name="Tanaka T."/>
            <person name="Wu J."/>
            <person name="Zhou S."/>
            <person name="Childs K.L."/>
            <person name="Davidson R.M."/>
            <person name="Lin H."/>
            <person name="Quesada-Ocampo L."/>
            <person name="Vaillancourt B."/>
            <person name="Sakai H."/>
            <person name="Lee S.S."/>
            <person name="Kim J."/>
            <person name="Numa H."/>
            <person name="Itoh T."/>
            <person name="Buell C.R."/>
            <person name="Matsumoto T."/>
        </authorList>
    </citation>
    <scope>NUCLEOTIDE SEQUENCE [LARGE SCALE GENOMIC DNA]</scope>
    <source>
        <strain evidence="3">cv. Nipponbare</strain>
    </source>
</reference>
<evidence type="ECO:0000313" key="2">
    <source>
        <dbReference type="EMBL" id="BAT10288.1"/>
    </source>
</evidence>
<dbReference type="PaxDb" id="39947-A0A0P0XSR3"/>
<dbReference type="InParanoid" id="A0A0P0XSR3"/>
<sequence>MSGEDFTSSRDDEELPTPFTSSHYLMANGKNEVNKDSLDITIESSNGDDDDDDDGDEPSYDEVLDMLREASKYIAKEKKKN</sequence>
<feature type="compositionally biased region" description="Acidic residues" evidence="1">
    <location>
        <begin position="46"/>
        <end position="60"/>
    </location>
</feature>
<protein>
    <submittedName>
        <fullName evidence="2">Os10g0233310 protein</fullName>
    </submittedName>
</protein>